<gene>
    <name evidence="8" type="ORF">CRM22_011200</name>
</gene>
<evidence type="ECO:0000256" key="3">
    <source>
        <dbReference type="ARBA" id="ARBA00022729"/>
    </source>
</evidence>
<dbReference type="GO" id="GO:0005576">
    <property type="term" value="C:extracellular region"/>
    <property type="evidence" value="ECO:0007669"/>
    <property type="project" value="UniProtKB-SubCell"/>
</dbReference>
<sequence>MPNRICFLLVMIAYAAASDSCTPLGGKCYKTVFDKCCDNSTCDLEKHECVQCLEMGKACWSSSDCCAGKCFWFKCRPKSTTFGDLFRSS</sequence>
<name>A0A4S2K6Z7_OPIFE</name>
<accession>A0A4S2K6Z7</accession>
<protein>
    <recommendedName>
        <fullName evidence="7">UPF0506 domain-containing protein</fullName>
    </recommendedName>
</protein>
<evidence type="ECO:0000256" key="2">
    <source>
        <dbReference type="ARBA" id="ARBA00022525"/>
    </source>
</evidence>
<comment type="subcellular location">
    <subcellularLocation>
        <location evidence="1">Secreted</location>
    </subcellularLocation>
</comment>
<comment type="caution">
    <text evidence="8">The sequence shown here is derived from an EMBL/GenBank/DDBJ whole genome shotgun (WGS) entry which is preliminary data.</text>
</comment>
<evidence type="ECO:0000259" key="7">
    <source>
        <dbReference type="Pfam" id="PF11703"/>
    </source>
</evidence>
<evidence type="ECO:0000256" key="5">
    <source>
        <dbReference type="ARBA" id="ARBA00023157"/>
    </source>
</evidence>
<keyword evidence="2" id="KW-0964">Secreted</keyword>
<evidence type="ECO:0000256" key="6">
    <source>
        <dbReference type="SAM" id="SignalP"/>
    </source>
</evidence>
<dbReference type="Pfam" id="PF11703">
    <property type="entry name" value="UPF0506"/>
    <property type="match status" value="1"/>
</dbReference>
<keyword evidence="4" id="KW-0960">Knottin</keyword>
<feature type="domain" description="UPF0506" evidence="7">
    <location>
        <begin position="21"/>
        <end position="75"/>
    </location>
</feature>
<evidence type="ECO:0000256" key="4">
    <source>
        <dbReference type="ARBA" id="ARBA00022854"/>
    </source>
</evidence>
<feature type="signal peptide" evidence="6">
    <location>
        <begin position="1"/>
        <end position="17"/>
    </location>
</feature>
<feature type="chain" id="PRO_5020692089" description="UPF0506 domain-containing protein" evidence="6">
    <location>
        <begin position="18"/>
        <end position="89"/>
    </location>
</feature>
<evidence type="ECO:0000313" key="9">
    <source>
        <dbReference type="Proteomes" id="UP000308267"/>
    </source>
</evidence>
<dbReference type="EMBL" id="SJOL01012516">
    <property type="protein sequence ID" value="TGZ44690.1"/>
    <property type="molecule type" value="Genomic_DNA"/>
</dbReference>
<keyword evidence="3 6" id="KW-0732">Signal</keyword>
<reference evidence="8 9" key="1">
    <citation type="journal article" date="2019" name="BMC Genomics">
        <title>New insights from Opisthorchis felineus genome: update on genomics of the epidemiologically important liver flukes.</title>
        <authorList>
            <person name="Ershov N.I."/>
            <person name="Mordvinov V.A."/>
            <person name="Prokhortchouk E.B."/>
            <person name="Pakharukova M.Y."/>
            <person name="Gunbin K.V."/>
            <person name="Ustyantsev K."/>
            <person name="Genaev M.A."/>
            <person name="Blinov A.G."/>
            <person name="Mazur A."/>
            <person name="Boulygina E."/>
            <person name="Tsygankova S."/>
            <person name="Khrameeva E."/>
            <person name="Chekanov N."/>
            <person name="Fan G."/>
            <person name="Xiao A."/>
            <person name="Zhang H."/>
            <person name="Xu X."/>
            <person name="Yang H."/>
            <person name="Solovyev V."/>
            <person name="Lee S.M."/>
            <person name="Liu X."/>
            <person name="Afonnikov D.A."/>
            <person name="Skryabin K.G."/>
        </authorList>
    </citation>
    <scope>NUCLEOTIDE SEQUENCE [LARGE SCALE GENOMIC DNA]</scope>
    <source>
        <strain evidence="8">AK-0245</strain>
        <tissue evidence="8">Whole organism</tissue>
    </source>
</reference>
<organism evidence="8 9">
    <name type="scientific">Opisthorchis felineus</name>
    <dbReference type="NCBI Taxonomy" id="147828"/>
    <lineage>
        <taxon>Eukaryota</taxon>
        <taxon>Metazoa</taxon>
        <taxon>Spiralia</taxon>
        <taxon>Lophotrochozoa</taxon>
        <taxon>Platyhelminthes</taxon>
        <taxon>Trematoda</taxon>
        <taxon>Digenea</taxon>
        <taxon>Opisthorchiida</taxon>
        <taxon>Opisthorchiata</taxon>
        <taxon>Opisthorchiidae</taxon>
        <taxon>Opisthorchis</taxon>
    </lineage>
</organism>
<dbReference type="AlphaFoldDB" id="A0A4S2K6Z7"/>
<dbReference type="InterPro" id="IPR021712">
    <property type="entry name" value="UPF0506"/>
</dbReference>
<dbReference type="Proteomes" id="UP000308267">
    <property type="component" value="Unassembled WGS sequence"/>
</dbReference>
<evidence type="ECO:0000313" key="8">
    <source>
        <dbReference type="EMBL" id="TGZ44690.1"/>
    </source>
</evidence>
<proteinExistence type="predicted"/>
<dbReference type="OrthoDB" id="5021976at2759"/>
<evidence type="ECO:0000256" key="1">
    <source>
        <dbReference type="ARBA" id="ARBA00004613"/>
    </source>
</evidence>
<keyword evidence="9" id="KW-1185">Reference proteome</keyword>
<keyword evidence="5" id="KW-1015">Disulfide bond</keyword>